<dbReference type="RefSeq" id="WP_116163774.1">
    <property type="nucleotide sequence ID" value="NZ_JACHJY010000017.1"/>
</dbReference>
<dbReference type="InterPro" id="IPR021224">
    <property type="entry name" value="DUF2690"/>
</dbReference>
<comment type="caution">
    <text evidence="2">The sequence shown here is derived from an EMBL/GenBank/DDBJ whole genome shotgun (WGS) entry which is preliminary data.</text>
</comment>
<name>A0A7W7XGC1_9ACTN</name>
<dbReference type="Proteomes" id="UP000582643">
    <property type="component" value="Unassembled WGS sequence"/>
</dbReference>
<proteinExistence type="predicted"/>
<dbReference type="Pfam" id="PF10901">
    <property type="entry name" value="DUF2690"/>
    <property type="match status" value="1"/>
</dbReference>
<gene>
    <name evidence="2" type="ORF">GGE06_008139</name>
</gene>
<evidence type="ECO:0000313" key="2">
    <source>
        <dbReference type="EMBL" id="MBB4987167.1"/>
    </source>
</evidence>
<feature type="chain" id="PRO_5031228035" description="DUF2690 domain-containing protein" evidence="1">
    <location>
        <begin position="31"/>
        <end position="150"/>
    </location>
</feature>
<keyword evidence="1" id="KW-0732">Signal</keyword>
<keyword evidence="3" id="KW-1185">Reference proteome</keyword>
<evidence type="ECO:0000313" key="3">
    <source>
        <dbReference type="Proteomes" id="UP000582643"/>
    </source>
</evidence>
<organism evidence="2 3">
    <name type="scientific">Streptomyces nymphaeiformis</name>
    <dbReference type="NCBI Taxonomy" id="2663842"/>
    <lineage>
        <taxon>Bacteria</taxon>
        <taxon>Bacillati</taxon>
        <taxon>Actinomycetota</taxon>
        <taxon>Actinomycetes</taxon>
        <taxon>Kitasatosporales</taxon>
        <taxon>Streptomycetaceae</taxon>
        <taxon>Streptomyces</taxon>
    </lineage>
</organism>
<reference evidence="2 3" key="1">
    <citation type="submission" date="2020-08" db="EMBL/GenBank/DDBJ databases">
        <title>Genomic Encyclopedia of Type Strains, Phase III (KMG-III): the genomes of soil and plant-associated and newly described type strains.</title>
        <authorList>
            <person name="Whitman W."/>
        </authorList>
    </citation>
    <scope>NUCLEOTIDE SEQUENCE [LARGE SCALE GENOMIC DNA]</scope>
    <source>
        <strain evidence="2 3">SFB5A</strain>
    </source>
</reference>
<feature type="signal peptide" evidence="1">
    <location>
        <begin position="1"/>
        <end position="30"/>
    </location>
</feature>
<dbReference type="AlphaFoldDB" id="A0A7W7XGC1"/>
<protein>
    <recommendedName>
        <fullName evidence="4">DUF2690 domain-containing protein</fullName>
    </recommendedName>
</protein>
<evidence type="ECO:0000256" key="1">
    <source>
        <dbReference type="SAM" id="SignalP"/>
    </source>
</evidence>
<accession>A0A7W7XGC1</accession>
<sequence>MRVPTLVRRTAVLAVVSAAFATVFTGSASAAGYDGQDPITSGCSASAITAASSALYAKGARVGTVELRYSTACRTTWVRVYSDGPNFGGYVNRNQDGATQWCGGPSIAPNGQEYCFSPMLNDAGYTSYAAGHASDSTGYNESGTHTTSSY</sequence>
<dbReference type="EMBL" id="JACHJY010000017">
    <property type="protein sequence ID" value="MBB4987167.1"/>
    <property type="molecule type" value="Genomic_DNA"/>
</dbReference>
<evidence type="ECO:0008006" key="4">
    <source>
        <dbReference type="Google" id="ProtNLM"/>
    </source>
</evidence>